<keyword evidence="1" id="KW-0175">Coiled coil</keyword>
<keyword evidence="3" id="KW-1185">Reference proteome</keyword>
<accession>A0A0P1BCV3</accession>
<evidence type="ECO:0000313" key="2">
    <source>
        <dbReference type="EMBL" id="CEH13705.1"/>
    </source>
</evidence>
<dbReference type="AlphaFoldDB" id="A0A0P1BCV3"/>
<feature type="coiled-coil region" evidence="1">
    <location>
        <begin position="39"/>
        <end position="147"/>
    </location>
</feature>
<name>A0A0P1BCV3_9BASI</name>
<organism evidence="2 3">
    <name type="scientific">Ceraceosorus bombacis</name>
    <dbReference type="NCBI Taxonomy" id="401625"/>
    <lineage>
        <taxon>Eukaryota</taxon>
        <taxon>Fungi</taxon>
        <taxon>Dikarya</taxon>
        <taxon>Basidiomycota</taxon>
        <taxon>Ustilaginomycotina</taxon>
        <taxon>Exobasidiomycetes</taxon>
        <taxon>Ceraceosorales</taxon>
        <taxon>Ceraceosoraceae</taxon>
        <taxon>Ceraceosorus</taxon>
    </lineage>
</organism>
<dbReference type="Proteomes" id="UP000054845">
    <property type="component" value="Unassembled WGS sequence"/>
</dbReference>
<reference evidence="2 3" key="1">
    <citation type="submission" date="2014-09" db="EMBL/GenBank/DDBJ databases">
        <authorList>
            <person name="Magalhaes I.L.F."/>
            <person name="Oliveira U."/>
            <person name="Santos F.R."/>
            <person name="Vidigal T.H.D.A."/>
            <person name="Brescovit A.D."/>
            <person name="Santos A.J."/>
        </authorList>
    </citation>
    <scope>NUCLEOTIDE SEQUENCE [LARGE SCALE GENOMIC DNA]</scope>
</reference>
<protein>
    <submittedName>
        <fullName evidence="2">Uncharacterized protein</fullName>
    </submittedName>
</protein>
<evidence type="ECO:0000256" key="1">
    <source>
        <dbReference type="SAM" id="Coils"/>
    </source>
</evidence>
<sequence>MQVVLDKQIPAAAFLLDCTASYLRTDQLAKVTFNAEKSIKEARREAIAADERQRHVEAKLHGVTVKLQESEERAKQQRLDFANKLQENARVKRGAAEELADANRQLVDASTQLVDANTQLVDTQRQLADTQRTLADTQRDLATVTAERDAAHTAAQGSGAQLGSLLGNLLQQYTSKTDEFVKKTHDQLSTLATRMEAAETALQSSTLERNNLAAAHAHASEASLMAQMQLRARLPPANPSHVRLAYMLGLKGSDEDELASAYLECRNAWPTLDHVPSAIMQTRSMELRGAYLNEVIESSRSPDEQLQILKAIHQSETVGYWQLSDVRKVEIRGHMHLRVCLDDDNDQSFLDDSMVLQQAGRRA</sequence>
<evidence type="ECO:0000313" key="3">
    <source>
        <dbReference type="Proteomes" id="UP000054845"/>
    </source>
</evidence>
<dbReference type="EMBL" id="CCYA01000221">
    <property type="protein sequence ID" value="CEH13705.1"/>
    <property type="molecule type" value="Genomic_DNA"/>
</dbReference>
<proteinExistence type="predicted"/>